<accession>A0A8J3J5I9</accession>
<evidence type="ECO:0000313" key="2">
    <source>
        <dbReference type="Proteomes" id="UP000612808"/>
    </source>
</evidence>
<dbReference type="Gene3D" id="3.40.50.150">
    <property type="entry name" value="Vaccinia Virus protein VP39"/>
    <property type="match status" value="1"/>
</dbReference>
<evidence type="ECO:0000313" key="1">
    <source>
        <dbReference type="EMBL" id="GID12001.1"/>
    </source>
</evidence>
<keyword evidence="2" id="KW-1185">Reference proteome</keyword>
<evidence type="ECO:0008006" key="3">
    <source>
        <dbReference type="Google" id="ProtNLM"/>
    </source>
</evidence>
<organism evidence="1 2">
    <name type="scientific">Actinocatenispora rupis</name>
    <dbReference type="NCBI Taxonomy" id="519421"/>
    <lineage>
        <taxon>Bacteria</taxon>
        <taxon>Bacillati</taxon>
        <taxon>Actinomycetota</taxon>
        <taxon>Actinomycetes</taxon>
        <taxon>Micromonosporales</taxon>
        <taxon>Micromonosporaceae</taxon>
        <taxon>Actinocatenispora</taxon>
    </lineage>
</organism>
<name>A0A8J3J5I9_9ACTN</name>
<comment type="caution">
    <text evidence="1">The sequence shown here is derived from an EMBL/GenBank/DDBJ whole genome shotgun (WGS) entry which is preliminary data.</text>
</comment>
<dbReference type="EMBL" id="BOMB01000016">
    <property type="protein sequence ID" value="GID12001.1"/>
    <property type="molecule type" value="Genomic_DNA"/>
</dbReference>
<gene>
    <name evidence="1" type="ORF">Aru02nite_28900</name>
</gene>
<dbReference type="InterPro" id="IPR029063">
    <property type="entry name" value="SAM-dependent_MTases_sf"/>
</dbReference>
<reference evidence="1" key="1">
    <citation type="submission" date="2021-01" db="EMBL/GenBank/DDBJ databases">
        <title>Whole genome shotgun sequence of Actinocatenispora rupis NBRC 107355.</title>
        <authorList>
            <person name="Komaki H."/>
            <person name="Tamura T."/>
        </authorList>
    </citation>
    <scope>NUCLEOTIDE SEQUENCE</scope>
    <source>
        <strain evidence="1">NBRC 107355</strain>
    </source>
</reference>
<proteinExistence type="predicted"/>
<dbReference type="SUPFAM" id="SSF53335">
    <property type="entry name" value="S-adenosyl-L-methionine-dependent methyltransferases"/>
    <property type="match status" value="1"/>
</dbReference>
<dbReference type="Proteomes" id="UP000612808">
    <property type="component" value="Unassembled WGS sequence"/>
</dbReference>
<dbReference type="AlphaFoldDB" id="A0A8J3J5I9"/>
<sequence>MTTGAERVRFFDRYWHPIVKTRTEHIRQYLAAEREQMAAWLAALSPRLVVEAGCADGDLLLPEVLRHHGTAYLGIDIAATAVAAGNRMLAGTGRAGRDVRIVCADVQDLARLAPSLGVPATGVLTAYPFNLLGELRPDPTEALAATAAIGSDIAVFTYDDGDAARDVRLEYYLKCGFSGSWREGPDRLVFRGEDGFFSAAYAQDTVTGWLADLGYQVTTVRLTPFAVGYLGRLHR</sequence>
<protein>
    <recommendedName>
        <fullName evidence="3">Methyltransferase domain-containing protein</fullName>
    </recommendedName>
</protein>